<accession>A0ABU5UCA4</accession>
<protein>
    <submittedName>
        <fullName evidence="1">Uncharacterized protein</fullName>
    </submittedName>
</protein>
<gene>
    <name evidence="1" type="ORF">VB620_04550</name>
</gene>
<comment type="caution">
    <text evidence="1">The sequence shown here is derived from an EMBL/GenBank/DDBJ whole genome shotgun (WGS) entry which is preliminary data.</text>
</comment>
<reference evidence="1 2" key="1">
    <citation type="submission" date="2023-12" db="EMBL/GenBank/DDBJ databases">
        <title>Baltic Sea Cyanobacteria.</title>
        <authorList>
            <person name="Delbaje E."/>
            <person name="Fewer D.P."/>
            <person name="Shishido T.K."/>
        </authorList>
    </citation>
    <scope>NUCLEOTIDE SEQUENCE [LARGE SCALE GENOMIC DNA]</scope>
    <source>
        <strain evidence="1 2">UHCC-0300</strain>
    </source>
</reference>
<evidence type="ECO:0000313" key="2">
    <source>
        <dbReference type="Proteomes" id="UP001302120"/>
    </source>
</evidence>
<proteinExistence type="predicted"/>
<dbReference type="Proteomes" id="UP001302120">
    <property type="component" value="Unassembled WGS sequence"/>
</dbReference>
<organism evidence="1 2">
    <name type="scientific">Nodularia harveyana UHCC-0300</name>
    <dbReference type="NCBI Taxonomy" id="2974287"/>
    <lineage>
        <taxon>Bacteria</taxon>
        <taxon>Bacillati</taxon>
        <taxon>Cyanobacteriota</taxon>
        <taxon>Cyanophyceae</taxon>
        <taxon>Nostocales</taxon>
        <taxon>Nodulariaceae</taxon>
        <taxon>Nodularia</taxon>
    </lineage>
</organism>
<dbReference type="RefSeq" id="WP_323194954.1">
    <property type="nucleotide sequence ID" value="NZ_JAYGHG010000004.1"/>
</dbReference>
<keyword evidence="2" id="KW-1185">Reference proteome</keyword>
<sequence>MYIFVHSFDVDNFEVTTSPIAETSDKKATGVILKIQVKYTKTIYHNRIQESKESGEIIWLPPTTKISIYDAINLILTERYGLKIEETSPPWIED</sequence>
<dbReference type="EMBL" id="JAYGHG010000004">
    <property type="protein sequence ID" value="MEA5580611.1"/>
    <property type="molecule type" value="Genomic_DNA"/>
</dbReference>
<evidence type="ECO:0000313" key="1">
    <source>
        <dbReference type="EMBL" id="MEA5580611.1"/>
    </source>
</evidence>
<name>A0ABU5UCA4_9CYAN</name>